<dbReference type="PROSITE" id="PS00763">
    <property type="entry name" value="GLUTATHIONE_PEROXID_2"/>
    <property type="match status" value="1"/>
</dbReference>
<comment type="similarity">
    <text evidence="1 4">Belongs to the glutathione peroxidase family.</text>
</comment>
<feature type="transmembrane region" description="Helical" evidence="5">
    <location>
        <begin position="63"/>
        <end position="83"/>
    </location>
</feature>
<dbReference type="PANTHER" id="PTHR11592">
    <property type="entry name" value="GLUTATHIONE PEROXIDASE"/>
    <property type="match status" value="1"/>
</dbReference>
<protein>
    <recommendedName>
        <fullName evidence="4">Glutathione peroxidase</fullName>
    </recommendedName>
</protein>
<keyword evidence="2 4" id="KW-0575">Peroxidase</keyword>
<feature type="domain" description="Thioredoxin" evidence="6">
    <location>
        <begin position="156"/>
        <end position="316"/>
    </location>
</feature>
<keyword evidence="5" id="KW-0812">Transmembrane</keyword>
<proteinExistence type="inferred from homology"/>
<sequence>MIYICIAHDLIVKDKIMKTTFFQNSMRILLGAFMTYAGVSHLTFNRTAFLAQVPKWLTTDPGFMDFVVLASGIVEMTLGLALIFWVSQKIYVGITLGIFFVLIFPGNLSQYYYGIDSFGLNTDNKRLIRLFFQPVLVLWALWSTGALAYLLKKRKAISQQSFYDFEAESIQGKRIPMSAYKGKTVLVVNTASQCGLTPQYEGLEKLYQKYESQGLVILGFPCNQFGKQEKGSATEIETFCQVNYGVSFPMFSKVEVNGSQAHPLFVYLKASLGGIFGSTIKWNFTKFVIDKNGRPVQRFAPITTPEAIEKYLQEIL</sequence>
<dbReference type="GO" id="GO:0034599">
    <property type="term" value="P:cellular response to oxidative stress"/>
    <property type="evidence" value="ECO:0007669"/>
    <property type="project" value="TreeGrafter"/>
</dbReference>
<reference evidence="8" key="1">
    <citation type="submission" date="2016-10" db="EMBL/GenBank/DDBJ databases">
        <authorList>
            <person name="Varghese N."/>
            <person name="Submissions S."/>
        </authorList>
    </citation>
    <scope>NUCLEOTIDE SEQUENCE [LARGE SCALE GENOMIC DNA]</scope>
    <source>
        <strain evidence="8">DSM 4002</strain>
    </source>
</reference>
<dbReference type="PANTHER" id="PTHR11592:SF78">
    <property type="entry name" value="GLUTATHIONE PEROXIDASE"/>
    <property type="match status" value="1"/>
</dbReference>
<evidence type="ECO:0000256" key="5">
    <source>
        <dbReference type="SAM" id="Phobius"/>
    </source>
</evidence>
<dbReference type="GO" id="GO:0004601">
    <property type="term" value="F:peroxidase activity"/>
    <property type="evidence" value="ECO:0007669"/>
    <property type="project" value="UniProtKB-KW"/>
</dbReference>
<dbReference type="PROSITE" id="PS51355">
    <property type="entry name" value="GLUTATHIONE_PEROXID_3"/>
    <property type="match status" value="1"/>
</dbReference>
<organism evidence="7 8">
    <name type="scientific">Flavobacterium succinicans</name>
    <dbReference type="NCBI Taxonomy" id="29536"/>
    <lineage>
        <taxon>Bacteria</taxon>
        <taxon>Pseudomonadati</taxon>
        <taxon>Bacteroidota</taxon>
        <taxon>Flavobacteriia</taxon>
        <taxon>Flavobacteriales</taxon>
        <taxon>Flavobacteriaceae</taxon>
        <taxon>Flavobacterium</taxon>
    </lineage>
</organism>
<dbReference type="PRINTS" id="PR01011">
    <property type="entry name" value="GLUTPROXDASE"/>
</dbReference>
<keyword evidence="5" id="KW-1133">Transmembrane helix</keyword>
<evidence type="ECO:0000313" key="8">
    <source>
        <dbReference type="Proteomes" id="UP000182961"/>
    </source>
</evidence>
<dbReference type="SUPFAM" id="SSF52833">
    <property type="entry name" value="Thioredoxin-like"/>
    <property type="match status" value="1"/>
</dbReference>
<dbReference type="eggNOG" id="COG4270">
    <property type="taxonomic scope" value="Bacteria"/>
</dbReference>
<dbReference type="InterPro" id="IPR036249">
    <property type="entry name" value="Thioredoxin-like_sf"/>
</dbReference>
<evidence type="ECO:0000313" key="7">
    <source>
        <dbReference type="EMBL" id="SFN22630.1"/>
    </source>
</evidence>
<dbReference type="Proteomes" id="UP000182961">
    <property type="component" value="Unassembled WGS sequence"/>
</dbReference>
<feature type="transmembrane region" description="Helical" evidence="5">
    <location>
        <begin position="128"/>
        <end position="151"/>
    </location>
</feature>
<dbReference type="EMBL" id="FOUT01000008">
    <property type="protein sequence ID" value="SFN22630.1"/>
    <property type="molecule type" value="Genomic_DNA"/>
</dbReference>
<dbReference type="PROSITE" id="PS00460">
    <property type="entry name" value="GLUTATHIONE_PEROXID_1"/>
    <property type="match status" value="1"/>
</dbReference>
<feature type="transmembrane region" description="Helical" evidence="5">
    <location>
        <begin position="25"/>
        <end position="43"/>
    </location>
</feature>
<dbReference type="Pfam" id="PF00255">
    <property type="entry name" value="GSHPx"/>
    <property type="match status" value="1"/>
</dbReference>
<name>A0A1I4XBC5_9FLAO</name>
<evidence type="ECO:0000256" key="3">
    <source>
        <dbReference type="ARBA" id="ARBA00023002"/>
    </source>
</evidence>
<evidence type="ECO:0000256" key="2">
    <source>
        <dbReference type="ARBA" id="ARBA00022559"/>
    </source>
</evidence>
<keyword evidence="3 4" id="KW-0560">Oxidoreductase</keyword>
<keyword evidence="5" id="KW-0472">Membrane</keyword>
<feature type="transmembrane region" description="Helical" evidence="5">
    <location>
        <begin position="90"/>
        <end position="108"/>
    </location>
</feature>
<dbReference type="InterPro" id="IPR000889">
    <property type="entry name" value="Glutathione_peroxidase"/>
</dbReference>
<dbReference type="FunFam" id="3.40.30.10:FF:000010">
    <property type="entry name" value="Glutathione peroxidase"/>
    <property type="match status" value="1"/>
</dbReference>
<dbReference type="InterPro" id="IPR013766">
    <property type="entry name" value="Thioredoxin_domain"/>
</dbReference>
<gene>
    <name evidence="7" type="ORF">SAMN05444143_108116</name>
</gene>
<evidence type="ECO:0000256" key="1">
    <source>
        <dbReference type="ARBA" id="ARBA00006926"/>
    </source>
</evidence>
<dbReference type="AlphaFoldDB" id="A0A1I4XBC5"/>
<keyword evidence="8" id="KW-1185">Reference proteome</keyword>
<accession>A0A1I4XBC5</accession>
<evidence type="ECO:0000259" key="6">
    <source>
        <dbReference type="PROSITE" id="PS51352"/>
    </source>
</evidence>
<dbReference type="CDD" id="cd00340">
    <property type="entry name" value="GSH_Peroxidase"/>
    <property type="match status" value="1"/>
</dbReference>
<dbReference type="InterPro" id="IPR029759">
    <property type="entry name" value="GPX_AS"/>
</dbReference>
<dbReference type="InterPro" id="IPR029760">
    <property type="entry name" value="GPX_CS"/>
</dbReference>
<dbReference type="eggNOG" id="COG0386">
    <property type="taxonomic scope" value="Bacteria"/>
</dbReference>
<dbReference type="Gene3D" id="3.40.30.10">
    <property type="entry name" value="Glutaredoxin"/>
    <property type="match status" value="1"/>
</dbReference>
<dbReference type="PROSITE" id="PS51352">
    <property type="entry name" value="THIOREDOXIN_2"/>
    <property type="match status" value="1"/>
</dbReference>
<evidence type="ECO:0000256" key="4">
    <source>
        <dbReference type="RuleBase" id="RU000499"/>
    </source>
</evidence>